<gene>
    <name evidence="2" type="primary">K0098G01.28</name>
</gene>
<evidence type="ECO:0000256" key="1">
    <source>
        <dbReference type="SAM" id="MobiDB-lite"/>
    </source>
</evidence>
<dbReference type="EMBL" id="AP009086">
    <property type="protein sequence ID" value="BAI39814.1"/>
    <property type="molecule type" value="Genomic_DNA"/>
</dbReference>
<dbReference type="AlphaFoldDB" id="C8TF92"/>
<accession>C8TF92</accession>
<organism evidence="2">
    <name type="scientific">Oryza sativa subsp. indica</name>
    <name type="common">Rice</name>
    <dbReference type="NCBI Taxonomy" id="39946"/>
    <lineage>
        <taxon>Eukaryota</taxon>
        <taxon>Viridiplantae</taxon>
        <taxon>Streptophyta</taxon>
        <taxon>Embryophyta</taxon>
        <taxon>Tracheophyta</taxon>
        <taxon>Spermatophyta</taxon>
        <taxon>Magnoliopsida</taxon>
        <taxon>Liliopsida</taxon>
        <taxon>Poales</taxon>
        <taxon>Poaceae</taxon>
        <taxon>BOP clade</taxon>
        <taxon>Oryzoideae</taxon>
        <taxon>Oryzeae</taxon>
        <taxon>Oryzinae</taxon>
        <taxon>Oryza</taxon>
        <taxon>Oryza sativa</taxon>
    </lineage>
</organism>
<evidence type="ECO:0000313" key="2">
    <source>
        <dbReference type="EMBL" id="BAI39814.1"/>
    </source>
</evidence>
<reference evidence="2" key="1">
    <citation type="journal article" date="2009" name="Plant J.">
        <title>Comparative analysis of complete orthologous centromeres from two subspecies of rice reveals rapid variation of centromere organization and structure.</title>
        <authorList>
            <person name="Wu J."/>
            <person name="Fujisawa M."/>
            <person name="Tian Z."/>
            <person name="Yamagata H."/>
            <person name="Kamiya K."/>
            <person name="Shibata M."/>
            <person name="Hosokawa S."/>
            <person name="Ito Y."/>
            <person name="Hamada M."/>
            <person name="Katagiri S."/>
            <person name="Kurita K."/>
            <person name="Yamamoto M."/>
            <person name="Kikuta A."/>
            <person name="Machita K."/>
            <person name="Karasawa W."/>
            <person name="Kanamori H."/>
            <person name="Namiki N."/>
            <person name="Mizuno H."/>
            <person name="Ma J."/>
            <person name="Sasaki T."/>
            <person name="Matsumoto T."/>
        </authorList>
    </citation>
    <scope>NUCLEOTIDE SEQUENCE</scope>
</reference>
<feature type="compositionally biased region" description="Polar residues" evidence="1">
    <location>
        <begin position="32"/>
        <end position="53"/>
    </location>
</feature>
<feature type="compositionally biased region" description="Low complexity" evidence="1">
    <location>
        <begin position="1"/>
        <end position="21"/>
    </location>
</feature>
<protein>
    <submittedName>
        <fullName evidence="2">Uncharacterized protein K0098G01.28</fullName>
    </submittedName>
</protein>
<name>C8TF92_ORYSI</name>
<proteinExistence type="predicted"/>
<sequence length="116" mass="12824">MATATGGDSDVGAAAGDGATGRNRVDLHRQDQQPTESYHQLTERSGQQQPLVSSAAQGLSLLLDTDAPDFTGNTKQFRLELGWFLREDFHDRVVEVWNKPVKGRNAVQRWNNKMSA</sequence>
<feature type="region of interest" description="Disordered" evidence="1">
    <location>
        <begin position="1"/>
        <end position="53"/>
    </location>
</feature>